<gene>
    <name evidence="6" type="ORF">KBB96_17630</name>
</gene>
<dbReference type="SUPFAM" id="SSF55729">
    <property type="entry name" value="Acyl-CoA N-acyltransferases (Nat)"/>
    <property type="match status" value="1"/>
</dbReference>
<evidence type="ECO:0000256" key="2">
    <source>
        <dbReference type="ARBA" id="ARBA00022516"/>
    </source>
</evidence>
<keyword evidence="4" id="KW-0443">Lipid metabolism</keyword>
<organism evidence="6 7">
    <name type="scientific">Luteolibacter ambystomatis</name>
    <dbReference type="NCBI Taxonomy" id="2824561"/>
    <lineage>
        <taxon>Bacteria</taxon>
        <taxon>Pseudomonadati</taxon>
        <taxon>Verrucomicrobiota</taxon>
        <taxon>Verrucomicrobiia</taxon>
        <taxon>Verrucomicrobiales</taxon>
        <taxon>Verrucomicrobiaceae</taxon>
        <taxon>Luteolibacter</taxon>
    </lineage>
</organism>
<keyword evidence="5" id="KW-0012">Acyltransferase</keyword>
<proteinExistence type="predicted"/>
<dbReference type="Gene3D" id="3.40.630.30">
    <property type="match status" value="1"/>
</dbReference>
<dbReference type="InterPro" id="IPR052351">
    <property type="entry name" value="Ornithine_N-alpha-AT"/>
</dbReference>
<keyword evidence="7" id="KW-1185">Reference proteome</keyword>
<dbReference type="GO" id="GO:0016746">
    <property type="term" value="F:acyltransferase activity"/>
    <property type="evidence" value="ECO:0007669"/>
    <property type="project" value="UniProtKB-KW"/>
</dbReference>
<protein>
    <submittedName>
        <fullName evidence="6">GNAT family N-acetyltransferase</fullName>
    </submittedName>
</protein>
<evidence type="ECO:0000256" key="4">
    <source>
        <dbReference type="ARBA" id="ARBA00023098"/>
    </source>
</evidence>
<evidence type="ECO:0000256" key="5">
    <source>
        <dbReference type="ARBA" id="ARBA00023315"/>
    </source>
</evidence>
<evidence type="ECO:0000256" key="3">
    <source>
        <dbReference type="ARBA" id="ARBA00022679"/>
    </source>
</evidence>
<dbReference type="PANTHER" id="PTHR37323">
    <property type="entry name" value="GCN5-RELATED N-ACETYLTRANSFERASE"/>
    <property type="match status" value="1"/>
</dbReference>
<dbReference type="EMBL" id="CP073100">
    <property type="protein sequence ID" value="QUE50667.1"/>
    <property type="molecule type" value="Genomic_DNA"/>
</dbReference>
<dbReference type="InterPro" id="IPR016181">
    <property type="entry name" value="Acyl_CoA_acyltransferase"/>
</dbReference>
<accession>A0A975G7C6</accession>
<keyword evidence="2" id="KW-0444">Lipid biosynthesis</keyword>
<dbReference type="GO" id="GO:0006629">
    <property type="term" value="P:lipid metabolic process"/>
    <property type="evidence" value="ECO:0007669"/>
    <property type="project" value="UniProtKB-KW"/>
</dbReference>
<reference evidence="6" key="1">
    <citation type="submission" date="2021-04" db="EMBL/GenBank/DDBJ databases">
        <title>Luteolibacter sp. 32A isolated from the skin of an Anderson's salamander (Ambystoma andersonii).</title>
        <authorList>
            <person name="Spergser J."/>
            <person name="Busse H.-J."/>
        </authorList>
    </citation>
    <scope>NUCLEOTIDE SEQUENCE</scope>
    <source>
        <strain evidence="6">32A</strain>
    </source>
</reference>
<keyword evidence="3" id="KW-0808">Transferase</keyword>
<dbReference type="PANTHER" id="PTHR37323:SF1">
    <property type="entry name" value="L-ORNITHINE N(ALPHA)-ACYLTRANSFERASE"/>
    <property type="match status" value="1"/>
</dbReference>
<evidence type="ECO:0000313" key="6">
    <source>
        <dbReference type="EMBL" id="QUE50667.1"/>
    </source>
</evidence>
<evidence type="ECO:0000313" key="7">
    <source>
        <dbReference type="Proteomes" id="UP000676169"/>
    </source>
</evidence>
<sequence>MFRLDGFAKRRHWRCARDEPRDITTMNLQPQDPNSSHERGPAAFQVSVAAPADPAAVQAEIARLAANAPLASQGRFDVYLASADAIPAILHEIGRLREIAFRAVGEGSGKALDLDIYDRSYLHLFLWDREANAVAGAYRLGRTDTLLAEFGPEGLYTSTLFKLGQPFLDHLTPGLELGRSFVATEYQRSIHPLGLLWRGISRFVARYPRYARLFGPVSISNDYTAVSQELIVRFMRGNRRDANFADAVEPFHPYDGIDLEMDEISSRLGSIEEVSAAIAQVEPDGKGVPVLLRQYLKLNATLLEFNVDPDFANVLDALVLVDLNRAPDEVLVRYMGAENLAAFRAAAV</sequence>
<evidence type="ECO:0000256" key="1">
    <source>
        <dbReference type="ARBA" id="ARBA00005189"/>
    </source>
</evidence>
<dbReference type="AlphaFoldDB" id="A0A975G7C6"/>
<dbReference type="KEGG" id="lamb:KBB96_17630"/>
<dbReference type="Pfam" id="PF13444">
    <property type="entry name" value="Acetyltransf_5"/>
    <property type="match status" value="1"/>
</dbReference>
<name>A0A975G7C6_9BACT</name>
<dbReference type="RefSeq" id="WP_211630807.1">
    <property type="nucleotide sequence ID" value="NZ_CP073100.1"/>
</dbReference>
<comment type="pathway">
    <text evidence="1">Lipid metabolism.</text>
</comment>
<dbReference type="Proteomes" id="UP000676169">
    <property type="component" value="Chromosome"/>
</dbReference>